<dbReference type="PIRSF" id="PIRSF020479">
    <property type="entry name" value="UCP020479_CheW"/>
    <property type="match status" value="1"/>
</dbReference>
<accession>A0ABS8WB57</accession>
<organism evidence="2 3">
    <name type="scientific">Motilimonas cestriensis</name>
    <dbReference type="NCBI Taxonomy" id="2742685"/>
    <lineage>
        <taxon>Bacteria</taxon>
        <taxon>Pseudomonadati</taxon>
        <taxon>Pseudomonadota</taxon>
        <taxon>Gammaproteobacteria</taxon>
        <taxon>Alteromonadales</taxon>
        <taxon>Alteromonadales genera incertae sedis</taxon>
        <taxon>Motilimonas</taxon>
    </lineage>
</organism>
<dbReference type="EMBL" id="JAIMJA010000011">
    <property type="protein sequence ID" value="MCE2595532.1"/>
    <property type="molecule type" value="Genomic_DNA"/>
</dbReference>
<evidence type="ECO:0000313" key="2">
    <source>
        <dbReference type="EMBL" id="MCE2595532.1"/>
    </source>
</evidence>
<evidence type="ECO:0000259" key="1">
    <source>
        <dbReference type="PROSITE" id="PS50851"/>
    </source>
</evidence>
<reference evidence="2 3" key="1">
    <citation type="journal article" date="2022" name="Environ. Microbiol. Rep.">
        <title>Eco-phylogenetic analyses reveal divergent evolution of vitamin B12 metabolism in the marine bacterial family 'Psychromonadaceae'.</title>
        <authorList>
            <person name="Jin X."/>
            <person name="Yang Y."/>
            <person name="Cao H."/>
            <person name="Gao B."/>
            <person name="Zhao Z."/>
        </authorList>
    </citation>
    <scope>NUCLEOTIDE SEQUENCE [LARGE SCALE GENOMIC DNA]</scope>
    <source>
        <strain evidence="2 3">MKS20</strain>
    </source>
</reference>
<proteinExistence type="predicted"/>
<dbReference type="InterPro" id="IPR002545">
    <property type="entry name" value="CheW-lke_dom"/>
</dbReference>
<comment type="caution">
    <text evidence="2">The sequence shown here is derived from an EMBL/GenBank/DDBJ whole genome shotgun (WGS) entry which is preliminary data.</text>
</comment>
<evidence type="ECO:0000313" key="3">
    <source>
        <dbReference type="Proteomes" id="UP001201273"/>
    </source>
</evidence>
<feature type="domain" description="CheW-like" evidence="1">
    <location>
        <begin position="148"/>
        <end position="282"/>
    </location>
</feature>
<dbReference type="InterPro" id="IPR014506">
    <property type="entry name" value="UCP020479_CheW"/>
</dbReference>
<dbReference type="PROSITE" id="PS50851">
    <property type="entry name" value="CHEW"/>
    <property type="match status" value="1"/>
</dbReference>
<protein>
    <submittedName>
        <fullName evidence="2">Chemotaxis protein CheW</fullName>
    </submittedName>
</protein>
<gene>
    <name evidence="2" type="ORF">K6Y31_11950</name>
</gene>
<name>A0ABS8WB57_9GAMM</name>
<dbReference type="RefSeq" id="WP_233053005.1">
    <property type="nucleotide sequence ID" value="NZ_JAIMJA010000011.1"/>
</dbReference>
<dbReference type="Proteomes" id="UP001201273">
    <property type="component" value="Unassembled WGS sequence"/>
</dbReference>
<dbReference type="Pfam" id="PF01584">
    <property type="entry name" value="CheW"/>
    <property type="match status" value="1"/>
</dbReference>
<dbReference type="SMART" id="SM00260">
    <property type="entry name" value="CheW"/>
    <property type="match status" value="1"/>
</dbReference>
<dbReference type="SUPFAM" id="SSF50341">
    <property type="entry name" value="CheW-like"/>
    <property type="match status" value="1"/>
</dbReference>
<dbReference type="InterPro" id="IPR036061">
    <property type="entry name" value="CheW-like_dom_sf"/>
</dbReference>
<keyword evidence="3" id="KW-1185">Reference proteome</keyword>
<sequence length="289" mass="32264">MSRLPNEDAMERYFSALLDEPKQDAKPAPVAEPRVSFTSRAVSEKPNSELPLQSLLNTISPEQLESKLLTQQVIPEEQGIGVDSLLEEVDSQLTSLVSFGSVLPNELVFAEPEPEPEATIETEVQVELNVAEEDAQSTQWQNIEPEDEFQALFFEVAGISFAVMLTELGGIHKIDNVTSIFGKPAWFSGMMTQREKKLNVVDTAKWVMTDNAPEDVDYKYLILLGDTSWGLSCCNLIGTEKLTKDQVKWRHQEGKRPWLAGMVKKKMCALLHVSELVKLLSRGVNIEGT</sequence>